<dbReference type="GO" id="GO:0061503">
    <property type="term" value="F:tRNA threonylcarbamoyladenosine dehydratase"/>
    <property type="evidence" value="ECO:0007669"/>
    <property type="project" value="TreeGrafter"/>
</dbReference>
<sequence length="292" mass="32502">MSENDAYYAQATKRNLGLVTAAEQDILKQKRVAVAGLGGVGGGHLLTLTRMGIGGFNIADIDDFGTVNMNRQAGANSRTVGRAKTEVMAEMARDIHPGLSINIYNDGVQPHNAEEFLHDVDAVVDAIDFFQMDARRLLYRTARQLGKPVVFSAPIGFSGTLHVFTPNGPSFDDYYDINDQMSRFEQLVAFTVGLVPRGTHWAYMDTNKVDLSEHAGPSIASACNIANGLLTTEIFCLLLDRRAPDAVPYYVQFDPYRHLYRRGKLRWGNRGPLQKLKRWFVSQKFADQADRV</sequence>
<organism evidence="2 3">
    <name type="scientific">Lamprobacter modestohalophilus</name>
    <dbReference type="NCBI Taxonomy" id="1064514"/>
    <lineage>
        <taxon>Bacteria</taxon>
        <taxon>Pseudomonadati</taxon>
        <taxon>Pseudomonadota</taxon>
        <taxon>Gammaproteobacteria</taxon>
        <taxon>Chromatiales</taxon>
        <taxon>Chromatiaceae</taxon>
        <taxon>Lamprobacter</taxon>
    </lineage>
</organism>
<dbReference type="InterPro" id="IPR035985">
    <property type="entry name" value="Ubiquitin-activating_enz"/>
</dbReference>
<evidence type="ECO:0000313" key="3">
    <source>
        <dbReference type="Proteomes" id="UP001138768"/>
    </source>
</evidence>
<dbReference type="Proteomes" id="UP001138768">
    <property type="component" value="Unassembled WGS sequence"/>
</dbReference>
<feature type="domain" description="THIF-type NAD/FAD binding fold" evidence="1">
    <location>
        <begin position="14"/>
        <end position="262"/>
    </location>
</feature>
<dbReference type="SUPFAM" id="SSF69572">
    <property type="entry name" value="Activating enzymes of the ubiquitin-like proteins"/>
    <property type="match status" value="1"/>
</dbReference>
<dbReference type="PANTHER" id="PTHR43267:SF1">
    <property type="entry name" value="TRNA THREONYLCARBAMOYLADENOSINE DEHYDRATASE"/>
    <property type="match status" value="1"/>
</dbReference>
<dbReference type="AlphaFoldDB" id="A0A9X0W5V2"/>
<dbReference type="GO" id="GO:0061504">
    <property type="term" value="P:cyclic threonylcarbamoyladenosine biosynthetic process"/>
    <property type="evidence" value="ECO:0007669"/>
    <property type="project" value="TreeGrafter"/>
</dbReference>
<dbReference type="Pfam" id="PF00899">
    <property type="entry name" value="ThiF"/>
    <property type="match status" value="1"/>
</dbReference>
<reference evidence="2 3" key="1">
    <citation type="journal article" date="2020" name="Microorganisms">
        <title>Osmotic Adaptation and Compatible Solute Biosynthesis of Phototrophic Bacteria as Revealed from Genome Analyses.</title>
        <authorList>
            <person name="Imhoff J.F."/>
            <person name="Rahn T."/>
            <person name="Kunzel S."/>
            <person name="Keller A."/>
            <person name="Neulinger S.C."/>
        </authorList>
    </citation>
    <scope>NUCLEOTIDE SEQUENCE [LARGE SCALE GENOMIC DNA]</scope>
    <source>
        <strain evidence="2 3">DSM 25653</strain>
    </source>
</reference>
<proteinExistence type="predicted"/>
<gene>
    <name evidence="2" type="ORF">CKO42_02745</name>
</gene>
<name>A0A9X0W5V2_9GAMM</name>
<dbReference type="Gene3D" id="3.40.50.720">
    <property type="entry name" value="NAD(P)-binding Rossmann-like Domain"/>
    <property type="match status" value="1"/>
</dbReference>
<accession>A0A9X0W5V2</accession>
<evidence type="ECO:0000313" key="2">
    <source>
        <dbReference type="EMBL" id="MBK1617389.1"/>
    </source>
</evidence>
<dbReference type="CDD" id="cd01483">
    <property type="entry name" value="E1_enzyme_family"/>
    <property type="match status" value="1"/>
</dbReference>
<dbReference type="RefSeq" id="WP_200238319.1">
    <property type="nucleotide sequence ID" value="NZ_NRRY01000003.1"/>
</dbReference>
<dbReference type="InterPro" id="IPR045886">
    <property type="entry name" value="ThiF/MoeB/HesA"/>
</dbReference>
<comment type="caution">
    <text evidence="2">The sequence shown here is derived from an EMBL/GenBank/DDBJ whole genome shotgun (WGS) entry which is preliminary data.</text>
</comment>
<dbReference type="PANTHER" id="PTHR43267">
    <property type="entry name" value="TRNA THREONYLCARBAMOYLADENOSINE DEHYDRATASE"/>
    <property type="match status" value="1"/>
</dbReference>
<keyword evidence="3" id="KW-1185">Reference proteome</keyword>
<dbReference type="InterPro" id="IPR000594">
    <property type="entry name" value="ThiF_NAD_FAD-bd"/>
</dbReference>
<protein>
    <recommendedName>
        <fullName evidence="1">THIF-type NAD/FAD binding fold domain-containing protein</fullName>
    </recommendedName>
</protein>
<dbReference type="EMBL" id="NRRY01000003">
    <property type="protein sequence ID" value="MBK1617389.1"/>
    <property type="molecule type" value="Genomic_DNA"/>
</dbReference>
<dbReference type="GO" id="GO:0008641">
    <property type="term" value="F:ubiquitin-like modifier activating enzyme activity"/>
    <property type="evidence" value="ECO:0007669"/>
    <property type="project" value="InterPro"/>
</dbReference>
<dbReference type="NCBIfam" id="NF006077">
    <property type="entry name" value="PRK08223.1"/>
    <property type="match status" value="1"/>
</dbReference>
<evidence type="ECO:0000259" key="1">
    <source>
        <dbReference type="Pfam" id="PF00899"/>
    </source>
</evidence>